<feature type="compositionally biased region" description="Basic and acidic residues" evidence="1">
    <location>
        <begin position="408"/>
        <end position="418"/>
    </location>
</feature>
<comment type="caution">
    <text evidence="2">The sequence shown here is derived from an EMBL/GenBank/DDBJ whole genome shotgun (WGS) entry which is preliminary data.</text>
</comment>
<dbReference type="OrthoDB" id="7491005at2759"/>
<evidence type="ECO:0000256" key="1">
    <source>
        <dbReference type="SAM" id="MobiDB-lite"/>
    </source>
</evidence>
<feature type="compositionally biased region" description="Polar residues" evidence="1">
    <location>
        <begin position="437"/>
        <end position="455"/>
    </location>
</feature>
<keyword evidence="3" id="KW-1185">Reference proteome</keyword>
<sequence>MTDQVHKKMKKTPFMNDDAEVPLLDNTIPVDVNNNDMQYNPWQEDPASVPENVDFKYMTELIHRVDLKNKTNDLLPPIEYNPLDSIEVYQPKVNKNYYQYYDTPLNAFEKRRSNRNNDKQPDDSYYTNLGRQIATMIRGIDAQNKQVNIEMEKANDKLNTDPYFNKNSAQSFWERSVRSPLTFLNANRNKFEYLKKSNEILFNIENRVEIMASTAPALSLQEIENIVKAMEAAKMDMQRKEINVGDIVPSNKNLDIKLWPQEFKISGKINRPELMKKDENINEAKVITNNNPADNDKTLRVQSVQKILNLPNQNPMENKQRARQIPEIKLIKNPSVGNTYFASDPLNYNQLRYGVANQRQTKTGALSQKPSAQLLLENEMNPLFLKHRKSAIDDVACSHMTSPAISKSPEKQKSDSKSPAHSTTNTEPPPSTPSNAEGPSTSSAPPSDPYNSHAGSSRRRQPQAAPPTGYTRTNPISPERIRSRHTIPIGPSGSSEPYYIILLITPTTTAYPYRYPYRSLPLSLRPPTK</sequence>
<protein>
    <submittedName>
        <fullName evidence="2">(African queen) hypothetical protein</fullName>
    </submittedName>
</protein>
<accession>A0A8J2QK51</accession>
<gene>
    <name evidence="2" type="ORF">DCHRY22_LOCUS5642</name>
</gene>
<dbReference type="EMBL" id="CAKASE010000051">
    <property type="protein sequence ID" value="CAG9564680.1"/>
    <property type="molecule type" value="Genomic_DNA"/>
</dbReference>
<reference evidence="2" key="1">
    <citation type="submission" date="2021-09" db="EMBL/GenBank/DDBJ databases">
        <authorList>
            <person name="Martin H S."/>
        </authorList>
    </citation>
    <scope>NUCLEOTIDE SEQUENCE</scope>
</reference>
<evidence type="ECO:0000313" key="2">
    <source>
        <dbReference type="EMBL" id="CAG9564680.1"/>
    </source>
</evidence>
<evidence type="ECO:0000313" key="3">
    <source>
        <dbReference type="Proteomes" id="UP000789524"/>
    </source>
</evidence>
<feature type="region of interest" description="Disordered" evidence="1">
    <location>
        <begin position="402"/>
        <end position="496"/>
    </location>
</feature>
<dbReference type="AlphaFoldDB" id="A0A8J2QK51"/>
<proteinExistence type="predicted"/>
<dbReference type="Proteomes" id="UP000789524">
    <property type="component" value="Unassembled WGS sequence"/>
</dbReference>
<name>A0A8J2QK51_9NEOP</name>
<organism evidence="2 3">
    <name type="scientific">Danaus chrysippus</name>
    <name type="common">African queen</name>
    <dbReference type="NCBI Taxonomy" id="151541"/>
    <lineage>
        <taxon>Eukaryota</taxon>
        <taxon>Metazoa</taxon>
        <taxon>Ecdysozoa</taxon>
        <taxon>Arthropoda</taxon>
        <taxon>Hexapoda</taxon>
        <taxon>Insecta</taxon>
        <taxon>Pterygota</taxon>
        <taxon>Neoptera</taxon>
        <taxon>Endopterygota</taxon>
        <taxon>Lepidoptera</taxon>
        <taxon>Glossata</taxon>
        <taxon>Ditrysia</taxon>
        <taxon>Papilionoidea</taxon>
        <taxon>Nymphalidae</taxon>
        <taxon>Danainae</taxon>
        <taxon>Danaini</taxon>
        <taxon>Danaina</taxon>
        <taxon>Danaus</taxon>
        <taxon>Anosia</taxon>
    </lineage>
</organism>